<comment type="similarity">
    <text evidence="2">Belongs to the chromate ion transporter (CHR) (TC 2.A.51) family.</text>
</comment>
<evidence type="ECO:0000256" key="3">
    <source>
        <dbReference type="ARBA" id="ARBA00022475"/>
    </source>
</evidence>
<accession>A0A931NA05</accession>
<feature type="transmembrane region" description="Helical" evidence="7">
    <location>
        <begin position="93"/>
        <end position="114"/>
    </location>
</feature>
<evidence type="ECO:0000256" key="5">
    <source>
        <dbReference type="ARBA" id="ARBA00022989"/>
    </source>
</evidence>
<evidence type="ECO:0000256" key="4">
    <source>
        <dbReference type="ARBA" id="ARBA00022692"/>
    </source>
</evidence>
<keyword evidence="4 7" id="KW-0812">Transmembrane</keyword>
<keyword evidence="9" id="KW-1185">Reference proteome</keyword>
<evidence type="ECO:0000313" key="8">
    <source>
        <dbReference type="EMBL" id="MBH9551943.1"/>
    </source>
</evidence>
<evidence type="ECO:0000256" key="1">
    <source>
        <dbReference type="ARBA" id="ARBA00004651"/>
    </source>
</evidence>
<dbReference type="PANTHER" id="PTHR33567">
    <property type="entry name" value="CHROMATE ION TRANSPORTER (EUROFUNG)"/>
    <property type="match status" value="1"/>
</dbReference>
<keyword evidence="3" id="KW-1003">Cell membrane</keyword>
<reference evidence="8" key="1">
    <citation type="submission" date="2020-12" db="EMBL/GenBank/DDBJ databases">
        <title>The genome sequence of Inhella sp. 4Y17.</title>
        <authorList>
            <person name="Liu Y."/>
        </authorList>
    </citation>
    <scope>NUCLEOTIDE SEQUENCE</scope>
    <source>
        <strain evidence="8">4Y10</strain>
    </source>
</reference>
<feature type="transmembrane region" description="Helical" evidence="7">
    <location>
        <begin position="49"/>
        <end position="73"/>
    </location>
</feature>
<evidence type="ECO:0000313" key="9">
    <source>
        <dbReference type="Proteomes" id="UP000620139"/>
    </source>
</evidence>
<evidence type="ECO:0000256" key="7">
    <source>
        <dbReference type="SAM" id="Phobius"/>
    </source>
</evidence>
<dbReference type="InterPro" id="IPR003370">
    <property type="entry name" value="Chromate_transpt"/>
</dbReference>
<sequence length="156" mass="16494">MQQYAWVSIGQVMDALALGETTPGPLLMVLVFLGWVAGWQQSVPGLPPVAAAALSACVVAYFSFLPSFALILLGAPWVERTRRLPRWEAPLKAVAAAVVGVIVHLAAVLAMHAWVADGRVNGHAVLLSALTLVGLWRWPRWGLAWVAGAAVLGAAL</sequence>
<keyword evidence="6 7" id="KW-0472">Membrane</keyword>
<comment type="caution">
    <text evidence="8">The sequence shown here is derived from an EMBL/GenBank/DDBJ whole genome shotgun (WGS) entry which is preliminary data.</text>
</comment>
<evidence type="ECO:0000256" key="6">
    <source>
        <dbReference type="ARBA" id="ARBA00023136"/>
    </source>
</evidence>
<gene>
    <name evidence="8" type="ORF">I7X43_03680</name>
</gene>
<feature type="transmembrane region" description="Helical" evidence="7">
    <location>
        <begin position="12"/>
        <end position="37"/>
    </location>
</feature>
<name>A0A931NA05_9BURK</name>
<dbReference type="GO" id="GO:0015109">
    <property type="term" value="F:chromate transmembrane transporter activity"/>
    <property type="evidence" value="ECO:0007669"/>
    <property type="project" value="InterPro"/>
</dbReference>
<proteinExistence type="inferred from homology"/>
<organism evidence="8 9">
    <name type="scientific">Inhella gelatinilytica</name>
    <dbReference type="NCBI Taxonomy" id="2795030"/>
    <lineage>
        <taxon>Bacteria</taxon>
        <taxon>Pseudomonadati</taxon>
        <taxon>Pseudomonadota</taxon>
        <taxon>Betaproteobacteria</taxon>
        <taxon>Burkholderiales</taxon>
        <taxon>Sphaerotilaceae</taxon>
        <taxon>Inhella</taxon>
    </lineage>
</organism>
<dbReference type="RefSeq" id="WP_198099530.1">
    <property type="nucleotide sequence ID" value="NZ_JAEDAL010000001.1"/>
</dbReference>
<protein>
    <submittedName>
        <fullName evidence="8">Chromate transporter</fullName>
    </submittedName>
</protein>
<dbReference type="EMBL" id="JAEDAL010000001">
    <property type="protein sequence ID" value="MBH9551943.1"/>
    <property type="molecule type" value="Genomic_DNA"/>
</dbReference>
<dbReference type="PANTHER" id="PTHR33567:SF3">
    <property type="entry name" value="CHROMATE ION TRANSPORTER (EUROFUNG)"/>
    <property type="match status" value="1"/>
</dbReference>
<dbReference type="GO" id="GO:0005886">
    <property type="term" value="C:plasma membrane"/>
    <property type="evidence" value="ECO:0007669"/>
    <property type="project" value="UniProtKB-SubCell"/>
</dbReference>
<dbReference type="AlphaFoldDB" id="A0A931NA05"/>
<keyword evidence="5 7" id="KW-1133">Transmembrane helix</keyword>
<comment type="subcellular location">
    <subcellularLocation>
        <location evidence="1">Cell membrane</location>
        <topology evidence="1">Multi-pass membrane protein</topology>
    </subcellularLocation>
</comment>
<dbReference type="Pfam" id="PF02417">
    <property type="entry name" value="Chromate_transp"/>
    <property type="match status" value="1"/>
</dbReference>
<evidence type="ECO:0000256" key="2">
    <source>
        <dbReference type="ARBA" id="ARBA00005262"/>
    </source>
</evidence>
<dbReference type="Proteomes" id="UP000620139">
    <property type="component" value="Unassembled WGS sequence"/>
</dbReference>